<gene>
    <name evidence="2" type="ORF">LTRI10_LOCUS21405</name>
</gene>
<protein>
    <submittedName>
        <fullName evidence="2">Uncharacterized protein</fullName>
    </submittedName>
</protein>
<keyword evidence="3" id="KW-1185">Reference proteome</keyword>
<keyword evidence="1" id="KW-0472">Membrane</keyword>
<name>A0AAV2E2A3_9ROSI</name>
<dbReference type="AlphaFoldDB" id="A0AAV2E2A3"/>
<evidence type="ECO:0000313" key="2">
    <source>
        <dbReference type="EMBL" id="CAL1379919.1"/>
    </source>
</evidence>
<reference evidence="2 3" key="1">
    <citation type="submission" date="2024-04" db="EMBL/GenBank/DDBJ databases">
        <authorList>
            <person name="Fracassetti M."/>
        </authorList>
    </citation>
    <scope>NUCLEOTIDE SEQUENCE [LARGE SCALE GENOMIC DNA]</scope>
</reference>
<feature type="transmembrane region" description="Helical" evidence="1">
    <location>
        <begin position="87"/>
        <end position="103"/>
    </location>
</feature>
<keyword evidence="1" id="KW-1133">Transmembrane helix</keyword>
<dbReference type="EMBL" id="OZ034817">
    <property type="protein sequence ID" value="CAL1379919.1"/>
    <property type="molecule type" value="Genomic_DNA"/>
</dbReference>
<evidence type="ECO:0000256" key="1">
    <source>
        <dbReference type="SAM" id="Phobius"/>
    </source>
</evidence>
<keyword evidence="1" id="KW-0812">Transmembrane</keyword>
<proteinExistence type="predicted"/>
<accession>A0AAV2E2A3</accession>
<sequence>MIYPSTVVLAGKHRLNEGIDYNFEGYKMAGREIVGVGNLDSSASGNSVASSPHSHEKIPWYIGGEIQKFVVHRLTTFFSFGGEIHKFPWFIILLYLGMAMVQVRGGFLGTQTRPVVGRVQVRKAASIESSDELRVNLQLRSRPQNPSSPPE</sequence>
<evidence type="ECO:0000313" key="3">
    <source>
        <dbReference type="Proteomes" id="UP001497516"/>
    </source>
</evidence>
<dbReference type="Proteomes" id="UP001497516">
    <property type="component" value="Chromosome 4"/>
</dbReference>
<organism evidence="2 3">
    <name type="scientific">Linum trigynum</name>
    <dbReference type="NCBI Taxonomy" id="586398"/>
    <lineage>
        <taxon>Eukaryota</taxon>
        <taxon>Viridiplantae</taxon>
        <taxon>Streptophyta</taxon>
        <taxon>Embryophyta</taxon>
        <taxon>Tracheophyta</taxon>
        <taxon>Spermatophyta</taxon>
        <taxon>Magnoliopsida</taxon>
        <taxon>eudicotyledons</taxon>
        <taxon>Gunneridae</taxon>
        <taxon>Pentapetalae</taxon>
        <taxon>rosids</taxon>
        <taxon>fabids</taxon>
        <taxon>Malpighiales</taxon>
        <taxon>Linaceae</taxon>
        <taxon>Linum</taxon>
    </lineage>
</organism>